<evidence type="ECO:0000256" key="2">
    <source>
        <dbReference type="ARBA" id="ARBA00022571"/>
    </source>
</evidence>
<evidence type="ECO:0000256" key="1">
    <source>
        <dbReference type="ARBA" id="ARBA00004828"/>
    </source>
</evidence>
<reference evidence="11" key="1">
    <citation type="submission" date="2020-08" db="EMBL/GenBank/DDBJ databases">
        <title>Genome public.</title>
        <authorList>
            <person name="Liu C."/>
            <person name="Sun Q."/>
        </authorList>
    </citation>
    <scope>NUCLEOTIDE SEQUENCE</scope>
    <source>
        <strain evidence="11">NSJ-42</strain>
    </source>
</reference>
<dbReference type="InterPro" id="IPR001057">
    <property type="entry name" value="Glu/AcGlu_kinase"/>
</dbReference>
<feature type="binding site" evidence="9">
    <location>
        <position position="156"/>
    </location>
    <ligand>
        <name>substrate</name>
    </ligand>
</feature>
<dbReference type="EMBL" id="JACOOQ010000001">
    <property type="protein sequence ID" value="MBC5639083.1"/>
    <property type="molecule type" value="Genomic_DNA"/>
</dbReference>
<dbReference type="PRINTS" id="PR00474">
    <property type="entry name" value="GLU5KINASE"/>
</dbReference>
<keyword evidence="6 9" id="KW-0418">Kinase</keyword>
<dbReference type="FunFam" id="3.40.1160.10:FF:000004">
    <property type="entry name" value="Acetylglutamate kinase"/>
    <property type="match status" value="1"/>
</dbReference>
<evidence type="ECO:0000313" key="12">
    <source>
        <dbReference type="Proteomes" id="UP000662088"/>
    </source>
</evidence>
<dbReference type="GO" id="GO:0005737">
    <property type="term" value="C:cytoplasm"/>
    <property type="evidence" value="ECO:0007669"/>
    <property type="project" value="UniProtKB-SubCell"/>
</dbReference>
<evidence type="ECO:0000256" key="5">
    <source>
        <dbReference type="ARBA" id="ARBA00022741"/>
    </source>
</evidence>
<dbReference type="PANTHER" id="PTHR23342:SF0">
    <property type="entry name" value="N-ACETYLGLUTAMATE SYNTHASE, MITOCHONDRIAL"/>
    <property type="match status" value="1"/>
</dbReference>
<dbReference type="InterPro" id="IPR041727">
    <property type="entry name" value="NAGK-C"/>
</dbReference>
<comment type="catalytic activity">
    <reaction evidence="8 9">
        <text>N-acetyl-L-glutamate + ATP = N-acetyl-L-glutamyl 5-phosphate + ADP</text>
        <dbReference type="Rhea" id="RHEA:14629"/>
        <dbReference type="ChEBI" id="CHEBI:30616"/>
        <dbReference type="ChEBI" id="CHEBI:44337"/>
        <dbReference type="ChEBI" id="CHEBI:57936"/>
        <dbReference type="ChEBI" id="CHEBI:456216"/>
        <dbReference type="EC" id="2.7.2.8"/>
    </reaction>
</comment>
<dbReference type="InterPro" id="IPR004662">
    <property type="entry name" value="AcgluKinase_fam"/>
</dbReference>
<dbReference type="Gene3D" id="3.40.1160.10">
    <property type="entry name" value="Acetylglutamate kinase-like"/>
    <property type="match status" value="1"/>
</dbReference>
<keyword evidence="5 9" id="KW-0547">Nucleotide-binding</keyword>
<dbReference type="SUPFAM" id="SSF53633">
    <property type="entry name" value="Carbamate kinase-like"/>
    <property type="match status" value="1"/>
</dbReference>
<dbReference type="InterPro" id="IPR037528">
    <property type="entry name" value="ArgB"/>
</dbReference>
<evidence type="ECO:0000256" key="8">
    <source>
        <dbReference type="ARBA" id="ARBA00048141"/>
    </source>
</evidence>
<dbReference type="Pfam" id="PF00696">
    <property type="entry name" value="AA_kinase"/>
    <property type="match status" value="1"/>
</dbReference>
<comment type="function">
    <text evidence="9">Catalyzes the ATP-dependent phosphorylation of N-acetyl-L-glutamate.</text>
</comment>
<keyword evidence="9" id="KW-0963">Cytoplasm</keyword>
<protein>
    <recommendedName>
        <fullName evidence="9">Acetylglutamate kinase</fullName>
        <ecNumber evidence="9">2.7.2.8</ecNumber>
    </recommendedName>
    <alternativeName>
        <fullName evidence="9">N-acetyl-L-glutamate 5-phosphotransferase</fullName>
    </alternativeName>
    <alternativeName>
        <fullName evidence="9">NAG kinase</fullName>
        <shortName evidence="9">NAGK</shortName>
    </alternativeName>
</protein>
<evidence type="ECO:0000256" key="3">
    <source>
        <dbReference type="ARBA" id="ARBA00022605"/>
    </source>
</evidence>
<gene>
    <name evidence="9 11" type="primary">argB</name>
    <name evidence="11" type="ORF">H8R92_01285</name>
</gene>
<keyword evidence="2 9" id="KW-0055">Arginine biosynthesis</keyword>
<proteinExistence type="inferred from homology"/>
<name>A0A8I0DKG9_9CLOT</name>
<accession>A0A8I0DKG9</accession>
<dbReference type="UniPathway" id="UPA00068">
    <property type="reaction ID" value="UER00107"/>
</dbReference>
<comment type="subcellular location">
    <subcellularLocation>
        <location evidence="9">Cytoplasm</location>
    </subcellularLocation>
</comment>
<dbReference type="GO" id="GO:0042450">
    <property type="term" value="P:L-arginine biosynthetic process via ornithine"/>
    <property type="evidence" value="ECO:0007669"/>
    <property type="project" value="UniProtKB-UniRule"/>
</dbReference>
<dbReference type="Proteomes" id="UP000662088">
    <property type="component" value="Unassembled WGS sequence"/>
</dbReference>
<dbReference type="PIRSF" id="PIRSF000728">
    <property type="entry name" value="NAGK"/>
    <property type="match status" value="1"/>
</dbReference>
<dbReference type="HAMAP" id="MF_00082">
    <property type="entry name" value="ArgB"/>
    <property type="match status" value="1"/>
</dbReference>
<dbReference type="AlphaFoldDB" id="A0A8I0DKG9"/>
<evidence type="ECO:0000256" key="7">
    <source>
        <dbReference type="ARBA" id="ARBA00022840"/>
    </source>
</evidence>
<dbReference type="CDD" id="cd04250">
    <property type="entry name" value="AAK_NAGK-C"/>
    <property type="match status" value="1"/>
</dbReference>
<keyword evidence="12" id="KW-1185">Reference proteome</keyword>
<keyword evidence="3 9" id="KW-0028">Amino-acid biosynthesis</keyword>
<sequence length="260" mass="27698">MVIKYGGNAMVNDKLTKTIINDIVLMKCIGINPIIVHGGGPDISGTLKKINHKSKFINGLRYTDKDTMDVAQMVLAGKVNKDLVKLLGHCGGKALGFSGIDGDLITCKKINSDVDLGYVGEITNVNTAPLKLAIEAGYIPVVASIGTDNDHKDSYNINADTCASKVAAALKAEKLLLLTDVPGVLMNPKDCSSLISTLRLHEIPKLTLDKVIQGGMLPKISCCVEAVRLGVKKSVIIDGRIPHAILLELLSEKGIGTEIF</sequence>
<dbReference type="InterPro" id="IPR001048">
    <property type="entry name" value="Asp/Glu/Uridylate_kinase"/>
</dbReference>
<dbReference type="EC" id="2.7.2.8" evidence="9"/>
<feature type="domain" description="Aspartate/glutamate/uridylate kinase" evidence="10">
    <location>
        <begin position="2"/>
        <end position="238"/>
    </location>
</feature>
<feature type="site" description="Transition state stabilizer" evidence="9">
    <location>
        <position position="4"/>
    </location>
</feature>
<dbReference type="NCBIfam" id="TIGR00761">
    <property type="entry name" value="argB"/>
    <property type="match status" value="1"/>
</dbReference>
<dbReference type="GO" id="GO:0003991">
    <property type="term" value="F:acetylglutamate kinase activity"/>
    <property type="evidence" value="ECO:0007669"/>
    <property type="project" value="UniProtKB-UniRule"/>
</dbReference>
<comment type="similarity">
    <text evidence="9">Belongs to the acetylglutamate kinase family. ArgB subfamily.</text>
</comment>
<evidence type="ECO:0000256" key="9">
    <source>
        <dbReference type="HAMAP-Rule" id="MF_00082"/>
    </source>
</evidence>
<dbReference type="PANTHER" id="PTHR23342">
    <property type="entry name" value="N-ACETYLGLUTAMATE SYNTHASE"/>
    <property type="match status" value="1"/>
</dbReference>
<evidence type="ECO:0000313" key="11">
    <source>
        <dbReference type="EMBL" id="MBC5639083.1"/>
    </source>
</evidence>
<organism evidence="11 12">
    <name type="scientific">Clostridium lentum</name>
    <dbReference type="NCBI Taxonomy" id="2763037"/>
    <lineage>
        <taxon>Bacteria</taxon>
        <taxon>Bacillati</taxon>
        <taxon>Bacillota</taxon>
        <taxon>Clostridia</taxon>
        <taxon>Eubacteriales</taxon>
        <taxon>Clostridiaceae</taxon>
        <taxon>Clostridium</taxon>
    </lineage>
</organism>
<dbReference type="InterPro" id="IPR036393">
    <property type="entry name" value="AceGlu_kinase-like_sf"/>
</dbReference>
<keyword evidence="7 9" id="KW-0067">ATP-binding</keyword>
<comment type="caution">
    <text evidence="11">The sequence shown here is derived from an EMBL/GenBank/DDBJ whole genome shotgun (WGS) entry which is preliminary data.</text>
</comment>
<feature type="site" description="Transition state stabilizer" evidence="9">
    <location>
        <position position="219"/>
    </location>
</feature>
<evidence type="ECO:0000256" key="4">
    <source>
        <dbReference type="ARBA" id="ARBA00022679"/>
    </source>
</evidence>
<feature type="binding site" evidence="9">
    <location>
        <begin position="39"/>
        <end position="40"/>
    </location>
    <ligand>
        <name>substrate</name>
    </ligand>
</feature>
<dbReference type="GO" id="GO:0005524">
    <property type="term" value="F:ATP binding"/>
    <property type="evidence" value="ECO:0007669"/>
    <property type="project" value="UniProtKB-UniRule"/>
</dbReference>
<keyword evidence="4 9" id="KW-0808">Transferase</keyword>
<evidence type="ECO:0000259" key="10">
    <source>
        <dbReference type="Pfam" id="PF00696"/>
    </source>
</evidence>
<comment type="pathway">
    <text evidence="1 9">Amino-acid biosynthesis; L-arginine biosynthesis; N(2)-acetyl-L-ornithine from L-glutamate: step 2/4.</text>
</comment>
<feature type="binding site" evidence="9">
    <location>
        <position position="61"/>
    </location>
    <ligand>
        <name>substrate</name>
    </ligand>
</feature>
<evidence type="ECO:0000256" key="6">
    <source>
        <dbReference type="ARBA" id="ARBA00022777"/>
    </source>
</evidence>